<dbReference type="Proteomes" id="UP000192247">
    <property type="component" value="Unassembled WGS sequence"/>
</dbReference>
<dbReference type="InParanoid" id="A0A1V9XY09"/>
<evidence type="ECO:0000313" key="4">
    <source>
        <dbReference type="Proteomes" id="UP000192247"/>
    </source>
</evidence>
<dbReference type="AlphaFoldDB" id="A0A1V9XY09"/>
<feature type="region of interest" description="Disordered" evidence="1">
    <location>
        <begin position="91"/>
        <end position="110"/>
    </location>
</feature>
<dbReference type="EMBL" id="MNPL01002461">
    <property type="protein sequence ID" value="OQR78248.1"/>
    <property type="molecule type" value="Genomic_DNA"/>
</dbReference>
<organism evidence="3 4">
    <name type="scientific">Tropilaelaps mercedesae</name>
    <dbReference type="NCBI Taxonomy" id="418985"/>
    <lineage>
        <taxon>Eukaryota</taxon>
        <taxon>Metazoa</taxon>
        <taxon>Ecdysozoa</taxon>
        <taxon>Arthropoda</taxon>
        <taxon>Chelicerata</taxon>
        <taxon>Arachnida</taxon>
        <taxon>Acari</taxon>
        <taxon>Parasitiformes</taxon>
        <taxon>Mesostigmata</taxon>
        <taxon>Gamasina</taxon>
        <taxon>Dermanyssoidea</taxon>
        <taxon>Laelapidae</taxon>
        <taxon>Tropilaelaps</taxon>
    </lineage>
</organism>
<comment type="caution">
    <text evidence="3">The sequence shown here is derived from an EMBL/GenBank/DDBJ whole genome shotgun (WGS) entry which is preliminary data.</text>
</comment>
<accession>A0A1V9XY09</accession>
<evidence type="ECO:0000256" key="2">
    <source>
        <dbReference type="SAM" id="SignalP"/>
    </source>
</evidence>
<keyword evidence="4" id="KW-1185">Reference proteome</keyword>
<gene>
    <name evidence="3" type="ORF">BIW11_06528</name>
</gene>
<name>A0A1V9XY09_9ACAR</name>
<sequence>AELFALGALLLHLGLAPPPLKTTHTLSQNTLPPLDYRNHLREHILPQVFYFRSRTMFRRTHPGRSLADSPLFLQETPERRHDASGAVWLVTSSEDQADESTLSLSNSEID</sequence>
<reference evidence="3 4" key="1">
    <citation type="journal article" date="2017" name="Gigascience">
        <title>Draft genome of the honey bee ectoparasitic mite, Tropilaelaps mercedesae, is shaped by the parasitic life history.</title>
        <authorList>
            <person name="Dong X."/>
            <person name="Armstrong S.D."/>
            <person name="Xia D."/>
            <person name="Makepeace B.L."/>
            <person name="Darby A.C."/>
            <person name="Kadowaki T."/>
        </authorList>
    </citation>
    <scope>NUCLEOTIDE SEQUENCE [LARGE SCALE GENOMIC DNA]</scope>
    <source>
        <strain evidence="3">Wuxi-XJTLU</strain>
    </source>
</reference>
<evidence type="ECO:0000256" key="1">
    <source>
        <dbReference type="SAM" id="MobiDB-lite"/>
    </source>
</evidence>
<feature type="chain" id="PRO_5012325470" evidence="2">
    <location>
        <begin position="17"/>
        <end position="110"/>
    </location>
</feature>
<proteinExistence type="predicted"/>
<feature type="signal peptide" evidence="2">
    <location>
        <begin position="1"/>
        <end position="16"/>
    </location>
</feature>
<feature type="non-terminal residue" evidence="3">
    <location>
        <position position="1"/>
    </location>
</feature>
<evidence type="ECO:0000313" key="3">
    <source>
        <dbReference type="EMBL" id="OQR78248.1"/>
    </source>
</evidence>
<protein>
    <submittedName>
        <fullName evidence="3">Uncharacterized protein</fullName>
    </submittedName>
</protein>
<keyword evidence="2" id="KW-0732">Signal</keyword>